<dbReference type="Gene3D" id="1.10.340.30">
    <property type="entry name" value="Hypothetical protein, domain 2"/>
    <property type="match status" value="1"/>
</dbReference>
<dbReference type="PANTHER" id="PTHR30037">
    <property type="entry name" value="DNA-3-METHYLADENINE GLYCOSYLASE 1"/>
    <property type="match status" value="1"/>
</dbReference>
<keyword evidence="1" id="KW-0378">Hydrolase</keyword>
<sequence>METPKRCYWVNPQNELYCRYHDLEWGTPIRDDQTMYELFLLETFQAGLSWITILKKREAFRAAFDGFDVEKVASYGEDKIALLLQDAAIIRSRGKISGAIANAKIVLGLQKEFGSFCNYLWSFSGGKVVVQKDGGYRTTSPISDSMSADMKRRGMRYVGSVTLYSFLQAAGIVNDHEKSCYRYDELIRLAGKDGLIEE</sequence>
<dbReference type="EMBL" id="VSSQ01002868">
    <property type="protein sequence ID" value="MPM17825.1"/>
    <property type="molecule type" value="Genomic_DNA"/>
</dbReference>
<dbReference type="PANTHER" id="PTHR30037:SF4">
    <property type="entry name" value="DNA-3-METHYLADENINE GLYCOSYLASE I"/>
    <property type="match status" value="1"/>
</dbReference>
<gene>
    <name evidence="1" type="primary">tag_12</name>
    <name evidence="1" type="ORF">SDC9_64224</name>
</gene>
<dbReference type="Pfam" id="PF03352">
    <property type="entry name" value="Adenine_glyco"/>
    <property type="match status" value="1"/>
</dbReference>
<protein>
    <submittedName>
        <fullName evidence="1">DNA-3-methyladenine glycosylase 1</fullName>
        <ecNumber evidence="1">3.2.2.20</ecNumber>
    </submittedName>
</protein>
<name>A0A644XNV7_9ZZZZ</name>
<proteinExistence type="predicted"/>
<dbReference type="InterPro" id="IPR005019">
    <property type="entry name" value="Adenine_glyco"/>
</dbReference>
<keyword evidence="1" id="KW-0326">Glycosidase</keyword>
<dbReference type="GO" id="GO:0006284">
    <property type="term" value="P:base-excision repair"/>
    <property type="evidence" value="ECO:0007669"/>
    <property type="project" value="InterPro"/>
</dbReference>
<evidence type="ECO:0000313" key="1">
    <source>
        <dbReference type="EMBL" id="MPM17825.1"/>
    </source>
</evidence>
<accession>A0A644XNV7</accession>
<dbReference type="AlphaFoldDB" id="A0A644XNV7"/>
<dbReference type="GO" id="GO:0008725">
    <property type="term" value="F:DNA-3-methyladenine glycosylase activity"/>
    <property type="evidence" value="ECO:0007669"/>
    <property type="project" value="UniProtKB-EC"/>
</dbReference>
<comment type="caution">
    <text evidence="1">The sequence shown here is derived from an EMBL/GenBank/DDBJ whole genome shotgun (WGS) entry which is preliminary data.</text>
</comment>
<dbReference type="EC" id="3.2.2.20" evidence="1"/>
<organism evidence="1">
    <name type="scientific">bioreactor metagenome</name>
    <dbReference type="NCBI Taxonomy" id="1076179"/>
    <lineage>
        <taxon>unclassified sequences</taxon>
        <taxon>metagenomes</taxon>
        <taxon>ecological metagenomes</taxon>
    </lineage>
</organism>
<dbReference type="InterPro" id="IPR052891">
    <property type="entry name" value="DNA-3mA_glycosylase"/>
</dbReference>
<reference evidence="1" key="1">
    <citation type="submission" date="2019-08" db="EMBL/GenBank/DDBJ databases">
        <authorList>
            <person name="Kucharzyk K."/>
            <person name="Murdoch R.W."/>
            <person name="Higgins S."/>
            <person name="Loffler F."/>
        </authorList>
    </citation>
    <scope>NUCLEOTIDE SEQUENCE</scope>
</reference>
<dbReference type="InterPro" id="IPR011257">
    <property type="entry name" value="DNA_glycosylase"/>
</dbReference>
<dbReference type="SUPFAM" id="SSF48150">
    <property type="entry name" value="DNA-glycosylase"/>
    <property type="match status" value="1"/>
</dbReference>